<accession>A0ABY1QVE9</accession>
<evidence type="ECO:0000313" key="3">
    <source>
        <dbReference type="Proteomes" id="UP001158067"/>
    </source>
</evidence>
<feature type="non-terminal residue" evidence="2">
    <location>
        <position position="1"/>
    </location>
</feature>
<evidence type="ECO:0000256" key="1">
    <source>
        <dbReference type="SAM" id="MobiDB-lite"/>
    </source>
</evidence>
<proteinExistence type="predicted"/>
<reference evidence="2 3" key="1">
    <citation type="submission" date="2017-05" db="EMBL/GenBank/DDBJ databases">
        <authorList>
            <person name="Varghese N."/>
            <person name="Submissions S."/>
        </authorList>
    </citation>
    <scope>NUCLEOTIDE SEQUENCE [LARGE SCALE GENOMIC DNA]</scope>
    <source>
        <strain evidence="2 3">DSM 25457</strain>
    </source>
</reference>
<feature type="region of interest" description="Disordered" evidence="1">
    <location>
        <begin position="143"/>
        <end position="165"/>
    </location>
</feature>
<sequence length="165" mass="17807">TQATYHKAGVGGRNCIAPPCFQASDWFSRITIRISGRWRATCKDGQSGDHHRSVASIGYSPSWNTSIAAGNSFGDSACRSAHQRVRNRASDRSLAIANLGEVENVGNPVELVRRLTGAAVEKAASEVVKTLTPASKRKQLIIKQAPEAENAEHRRASRQVIGSVE</sequence>
<keyword evidence="3" id="KW-1185">Reference proteome</keyword>
<protein>
    <submittedName>
        <fullName evidence="2">Uncharacterized protein</fullName>
    </submittedName>
</protein>
<organism evidence="2 3">
    <name type="scientific">Neorhodopirellula lusitana</name>
    <dbReference type="NCBI Taxonomy" id="445327"/>
    <lineage>
        <taxon>Bacteria</taxon>
        <taxon>Pseudomonadati</taxon>
        <taxon>Planctomycetota</taxon>
        <taxon>Planctomycetia</taxon>
        <taxon>Pirellulales</taxon>
        <taxon>Pirellulaceae</taxon>
        <taxon>Neorhodopirellula</taxon>
    </lineage>
</organism>
<dbReference type="Proteomes" id="UP001158067">
    <property type="component" value="Unassembled WGS sequence"/>
</dbReference>
<name>A0ABY1QVE9_9BACT</name>
<gene>
    <name evidence="2" type="ORF">SAMN06265222_1473</name>
</gene>
<comment type="caution">
    <text evidence="2">The sequence shown here is derived from an EMBL/GenBank/DDBJ whole genome shotgun (WGS) entry which is preliminary data.</text>
</comment>
<evidence type="ECO:0000313" key="2">
    <source>
        <dbReference type="EMBL" id="SMP80234.1"/>
    </source>
</evidence>
<dbReference type="EMBL" id="FXUG01000047">
    <property type="protein sequence ID" value="SMP80234.1"/>
    <property type="molecule type" value="Genomic_DNA"/>
</dbReference>